<proteinExistence type="predicted"/>
<dbReference type="CDD" id="cd00229">
    <property type="entry name" value="SGNH_hydrolase"/>
    <property type="match status" value="1"/>
</dbReference>
<comment type="caution">
    <text evidence="3">The sequence shown here is derived from an EMBL/GenBank/DDBJ whole genome shotgun (WGS) entry which is preliminary data.</text>
</comment>
<accession>A0A420DRQ5</accession>
<dbReference type="AlphaFoldDB" id="A0A420DRQ5"/>
<evidence type="ECO:0000313" key="3">
    <source>
        <dbReference type="EMBL" id="RKE96935.1"/>
    </source>
</evidence>
<gene>
    <name evidence="3" type="ORF">C8N30_1516</name>
</gene>
<dbReference type="InterPro" id="IPR036514">
    <property type="entry name" value="SGNH_hydro_sf"/>
</dbReference>
<dbReference type="Gene3D" id="3.40.50.1110">
    <property type="entry name" value="SGNH hydrolase"/>
    <property type="match status" value="1"/>
</dbReference>
<sequence>MENKSNFSRLALVLSAVFFLNSCAGLAPRGGGDILVIGDSVMAWNRSSGQTIANVMEARLARDVTARAVPGAQFDNGSAIASAVGFDIQAQYPGGQWNWVVMNGGANDMGFGDCGCGDCRPLVNKLISEDGQRGVIPSLIERVQRDGAKVLWMGYYNSPGTSFAGCVDDLANLEARIKRNLARNPDGYFLEGEDFIIKSDPSHFDKDETHPSPKGSAILGTALADIIITVDGRFQGR</sequence>
<dbReference type="SUPFAM" id="SSF52266">
    <property type="entry name" value="SGNH hydrolase"/>
    <property type="match status" value="1"/>
</dbReference>
<evidence type="ECO:0000313" key="4">
    <source>
        <dbReference type="Proteomes" id="UP000284407"/>
    </source>
</evidence>
<name>A0A420DRQ5_9RHOB</name>
<dbReference type="EMBL" id="RAQK01000001">
    <property type="protein sequence ID" value="RKE96935.1"/>
    <property type="molecule type" value="Genomic_DNA"/>
</dbReference>
<dbReference type="STRING" id="1443111.Z949_3536"/>
<feature type="chain" id="PRO_5018985131" evidence="1">
    <location>
        <begin position="25"/>
        <end position="237"/>
    </location>
</feature>
<dbReference type="Pfam" id="PF13472">
    <property type="entry name" value="Lipase_GDSL_2"/>
    <property type="match status" value="1"/>
</dbReference>
<reference evidence="3 4" key="1">
    <citation type="submission" date="2018-09" db="EMBL/GenBank/DDBJ databases">
        <title>Genomic Encyclopedia of Archaeal and Bacterial Type Strains, Phase II (KMG-II): from individual species to whole genera.</title>
        <authorList>
            <person name="Goeker M."/>
        </authorList>
    </citation>
    <scope>NUCLEOTIDE SEQUENCE [LARGE SCALE GENOMIC DNA]</scope>
    <source>
        <strain evidence="3 4">DSM 11458</strain>
    </source>
</reference>
<evidence type="ECO:0000259" key="2">
    <source>
        <dbReference type="Pfam" id="PF13472"/>
    </source>
</evidence>
<feature type="signal peptide" evidence="1">
    <location>
        <begin position="1"/>
        <end position="24"/>
    </location>
</feature>
<feature type="domain" description="SGNH hydrolase-type esterase" evidence="2">
    <location>
        <begin position="36"/>
        <end position="217"/>
    </location>
</feature>
<organism evidence="3 4">
    <name type="scientific">Sulfitobacter guttiformis</name>
    <dbReference type="NCBI Taxonomy" id="74349"/>
    <lineage>
        <taxon>Bacteria</taxon>
        <taxon>Pseudomonadati</taxon>
        <taxon>Pseudomonadota</taxon>
        <taxon>Alphaproteobacteria</taxon>
        <taxon>Rhodobacterales</taxon>
        <taxon>Roseobacteraceae</taxon>
        <taxon>Sulfitobacter</taxon>
    </lineage>
</organism>
<protein>
    <submittedName>
        <fullName evidence="3">Lysophospholipase L1-like esterase</fullName>
    </submittedName>
</protein>
<evidence type="ECO:0000256" key="1">
    <source>
        <dbReference type="SAM" id="SignalP"/>
    </source>
</evidence>
<dbReference type="Proteomes" id="UP000284407">
    <property type="component" value="Unassembled WGS sequence"/>
</dbReference>
<dbReference type="InterPro" id="IPR013830">
    <property type="entry name" value="SGNH_hydro"/>
</dbReference>
<keyword evidence="4" id="KW-1185">Reference proteome</keyword>
<dbReference type="GO" id="GO:0016788">
    <property type="term" value="F:hydrolase activity, acting on ester bonds"/>
    <property type="evidence" value="ECO:0007669"/>
    <property type="project" value="UniProtKB-ARBA"/>
</dbReference>
<dbReference type="OrthoDB" id="7840049at2"/>
<keyword evidence="1" id="KW-0732">Signal</keyword>
<dbReference type="RefSeq" id="WP_025063865.1">
    <property type="nucleotide sequence ID" value="NZ_RAQK01000001.1"/>
</dbReference>